<sequence length="297" mass="31604">MADTNQPTSETCSGNCASCPSATKCDDPRNTPEAGLPPKANVNVKHVVLVLSGKGGVGKSTVAANLAFALSNHGLKTGLIDLDIHGPNIPKMLGIDEAKLQSYDGKIIEPVRVTGTLGVVSMAFLLPARSTPVIWRGPMKMAVIRQFLEDVNWGDLDYLVVDLPPGTGDEALSIAQLAPNIAGAVIVTTPQEVAVMDSSRAVEFIKKLELPVLGVVENMSGFVCPHCKEEIDVFGKGGGEKEAKELDVPFLGAIPLDPEMRRAADEGRPFIIRTAEDNPTWKSINTVMEALINEIEG</sequence>
<keyword evidence="6" id="KW-0378">Hydrolase</keyword>
<dbReference type="RefSeq" id="WP_301663761.1">
    <property type="nucleotide sequence ID" value="NZ_VCYH01000004.1"/>
</dbReference>
<feature type="binding site" evidence="6">
    <location>
        <begin position="53"/>
        <end position="60"/>
    </location>
    <ligand>
        <name>ATP</name>
        <dbReference type="ChEBI" id="CHEBI:30616"/>
    </ligand>
</feature>
<keyword evidence="3 6" id="KW-0067">ATP-binding</keyword>
<comment type="subunit">
    <text evidence="6">Homodimer.</text>
</comment>
<dbReference type="InterPro" id="IPR027417">
    <property type="entry name" value="P-loop_NTPase"/>
</dbReference>
<organism evidence="7 8">
    <name type="scientific">Methanoculleus frigidifontis</name>
    <dbReference type="NCBI Taxonomy" id="2584085"/>
    <lineage>
        <taxon>Archaea</taxon>
        <taxon>Methanobacteriati</taxon>
        <taxon>Methanobacteriota</taxon>
        <taxon>Stenosarchaea group</taxon>
        <taxon>Methanomicrobia</taxon>
        <taxon>Methanomicrobiales</taxon>
        <taxon>Methanomicrobiaceae</taxon>
        <taxon>Methanoculleus</taxon>
    </lineage>
</organism>
<evidence type="ECO:0000313" key="8">
    <source>
        <dbReference type="Proteomes" id="UP001168338"/>
    </source>
</evidence>
<protein>
    <recommendedName>
        <fullName evidence="6">Iron-sulfur cluster carrier protein</fullName>
    </recommendedName>
</protein>
<keyword evidence="2 6" id="KW-0547">Nucleotide-binding</keyword>
<evidence type="ECO:0000256" key="1">
    <source>
        <dbReference type="ARBA" id="ARBA00022723"/>
    </source>
</evidence>
<dbReference type="SUPFAM" id="SSF52540">
    <property type="entry name" value="P-loop containing nucleoside triphosphate hydrolases"/>
    <property type="match status" value="1"/>
</dbReference>
<comment type="similarity">
    <text evidence="6">Belongs to the Mrp/NBP35 ATP-binding proteins family.</text>
</comment>
<dbReference type="CDD" id="cd02037">
    <property type="entry name" value="Mrp_NBP35"/>
    <property type="match status" value="1"/>
</dbReference>
<dbReference type="InterPro" id="IPR033756">
    <property type="entry name" value="YlxH/NBP35"/>
</dbReference>
<evidence type="ECO:0000256" key="2">
    <source>
        <dbReference type="ARBA" id="ARBA00022741"/>
    </source>
</evidence>
<dbReference type="Gene3D" id="3.40.50.300">
    <property type="entry name" value="P-loop containing nucleotide triphosphate hydrolases"/>
    <property type="match status" value="1"/>
</dbReference>
<dbReference type="Pfam" id="PF10609">
    <property type="entry name" value="ParA"/>
    <property type="match status" value="1"/>
</dbReference>
<evidence type="ECO:0000256" key="5">
    <source>
        <dbReference type="ARBA" id="ARBA00023014"/>
    </source>
</evidence>
<comment type="caution">
    <text evidence="7">The sequence shown here is derived from an EMBL/GenBank/DDBJ whole genome shotgun (WGS) entry which is preliminary data.</text>
</comment>
<dbReference type="EMBL" id="VCYH01000004">
    <property type="protein sequence ID" value="MDN7024642.1"/>
    <property type="molecule type" value="Genomic_DNA"/>
</dbReference>
<dbReference type="PANTHER" id="PTHR23264">
    <property type="entry name" value="NUCLEOTIDE-BINDING PROTEIN NBP35 YEAST -RELATED"/>
    <property type="match status" value="1"/>
</dbReference>
<keyword evidence="5 6" id="KW-0411">Iron-sulfur</keyword>
<reference evidence="7" key="1">
    <citation type="submission" date="2019-05" db="EMBL/GenBank/DDBJ databases">
        <title>Methanoculleus sp. FWC-SCC1, a methanogenic archaeon isolated from deep marine cold seep.</title>
        <authorList>
            <person name="Chen Y.-W."/>
            <person name="Chen S.-C."/>
            <person name="Teng N.-H."/>
            <person name="Lai M.-C."/>
        </authorList>
    </citation>
    <scope>NUCLEOTIDE SEQUENCE</scope>
    <source>
        <strain evidence="7">FWC-SCC1</strain>
    </source>
</reference>
<dbReference type="Proteomes" id="UP001168338">
    <property type="component" value="Unassembled WGS sequence"/>
</dbReference>
<dbReference type="PROSITE" id="PS01215">
    <property type="entry name" value="MRP"/>
    <property type="match status" value="1"/>
</dbReference>
<dbReference type="GO" id="GO:0005524">
    <property type="term" value="F:ATP binding"/>
    <property type="evidence" value="ECO:0007669"/>
    <property type="project" value="UniProtKB-KW"/>
</dbReference>
<keyword evidence="8" id="KW-1185">Reference proteome</keyword>
<evidence type="ECO:0000256" key="4">
    <source>
        <dbReference type="ARBA" id="ARBA00023004"/>
    </source>
</evidence>
<accession>A0ABT8M9M6</accession>
<dbReference type="PANTHER" id="PTHR23264:SF19">
    <property type="entry name" value="CYTOSOLIC FE-S CLUSTER ASSEMBLY FACTOR NUBP2"/>
    <property type="match status" value="1"/>
</dbReference>
<dbReference type="InterPro" id="IPR000808">
    <property type="entry name" value="Mrp-like_CS"/>
</dbReference>
<dbReference type="HAMAP" id="MF_02040">
    <property type="entry name" value="Mrp_NBP35"/>
    <property type="match status" value="1"/>
</dbReference>
<evidence type="ECO:0000256" key="6">
    <source>
        <dbReference type="HAMAP-Rule" id="MF_02040"/>
    </source>
</evidence>
<gene>
    <name evidence="7" type="ORF">FGU65_07025</name>
</gene>
<comment type="function">
    <text evidence="6">Binds and transfers iron-sulfur (Fe-S) clusters to target apoproteins. Can hydrolyze ATP.</text>
</comment>
<name>A0ABT8M9M6_9EURY</name>
<evidence type="ECO:0000313" key="7">
    <source>
        <dbReference type="EMBL" id="MDN7024642.1"/>
    </source>
</evidence>
<keyword evidence="4 6" id="KW-0408">Iron</keyword>
<dbReference type="InterPro" id="IPR019591">
    <property type="entry name" value="Mrp/NBP35_ATP-bd"/>
</dbReference>
<proteinExistence type="inferred from homology"/>
<keyword evidence="1 6" id="KW-0479">Metal-binding</keyword>
<evidence type="ECO:0000256" key="3">
    <source>
        <dbReference type="ARBA" id="ARBA00022840"/>
    </source>
</evidence>